<gene>
    <name evidence="1" type="ORF">PREVCOP_04012</name>
</gene>
<sequence length="80" mass="9094">MFGRPSLIPFPLVYAHHLPALYADAAVRQEVRRIGKDHVELEIKFAHQPDAVSVKESEVISPMIYRLFIHHFGCKGNANI</sequence>
<organism evidence="1 2">
    <name type="scientific">Segatella copri DSM 18205</name>
    <dbReference type="NCBI Taxonomy" id="537011"/>
    <lineage>
        <taxon>Bacteria</taxon>
        <taxon>Pseudomonadati</taxon>
        <taxon>Bacteroidota</taxon>
        <taxon>Bacteroidia</taxon>
        <taxon>Bacteroidales</taxon>
        <taxon>Prevotellaceae</taxon>
        <taxon>Segatella</taxon>
    </lineage>
</organism>
<dbReference type="PaxDb" id="537011-PREVCOP_04012"/>
<dbReference type="STRING" id="537011.PREVCOP_04012"/>
<dbReference type="EMBL" id="ACBX02000005">
    <property type="protein sequence ID" value="EFB36630.1"/>
    <property type="molecule type" value="Genomic_DNA"/>
</dbReference>
<proteinExistence type="predicted"/>
<accession>D1P9T2</accession>
<comment type="caution">
    <text evidence="1">The sequence shown here is derived from an EMBL/GenBank/DDBJ whole genome shotgun (WGS) entry which is preliminary data.</text>
</comment>
<dbReference type="Proteomes" id="UP000004477">
    <property type="component" value="Unassembled WGS sequence"/>
</dbReference>
<dbReference type="HOGENOM" id="CLU_2586776_0_0_10"/>
<evidence type="ECO:0000313" key="2">
    <source>
        <dbReference type="Proteomes" id="UP000004477"/>
    </source>
</evidence>
<dbReference type="AlphaFoldDB" id="D1P9T2"/>
<name>D1P9T2_9BACT</name>
<evidence type="ECO:0000313" key="1">
    <source>
        <dbReference type="EMBL" id="EFB36630.1"/>
    </source>
</evidence>
<keyword evidence="2" id="KW-1185">Reference proteome</keyword>
<protein>
    <submittedName>
        <fullName evidence="1">Uncharacterized protein</fullName>
    </submittedName>
</protein>
<reference evidence="1" key="1">
    <citation type="submission" date="2009-11" db="EMBL/GenBank/DDBJ databases">
        <authorList>
            <person name="Weinstock G."/>
            <person name="Sodergren E."/>
            <person name="Clifton S."/>
            <person name="Fulton L."/>
            <person name="Fulton B."/>
            <person name="Courtney L."/>
            <person name="Fronick C."/>
            <person name="Harrison M."/>
            <person name="Strong C."/>
            <person name="Farmer C."/>
            <person name="Delahaunty K."/>
            <person name="Markovic C."/>
            <person name="Hall O."/>
            <person name="Minx P."/>
            <person name="Tomlinson C."/>
            <person name="Mitreva M."/>
            <person name="Nelson J."/>
            <person name="Hou S."/>
            <person name="Wollam A."/>
            <person name="Pepin K.H."/>
            <person name="Johnson M."/>
            <person name="Bhonagiri V."/>
            <person name="Nash W.E."/>
            <person name="Warren W."/>
            <person name="Chinwalla A."/>
            <person name="Mardis E.R."/>
            <person name="Wilson R.K."/>
        </authorList>
    </citation>
    <scope>NUCLEOTIDE SEQUENCE [LARGE SCALE GENOMIC DNA]</scope>
    <source>
        <strain evidence="1">DSM 18205</strain>
    </source>
</reference>